<dbReference type="PANTHER" id="PTHR11785:SF382">
    <property type="entry name" value="LOW-AFFINITY METHIONINE PERMEASE"/>
    <property type="match status" value="1"/>
</dbReference>
<reference evidence="7" key="1">
    <citation type="journal article" date="2021" name="Open Biol.">
        <title>Shared evolutionary footprints suggest mitochondrial oxidative damage underlies multiple complex I losses in fungi.</title>
        <authorList>
            <person name="Schikora-Tamarit M.A."/>
            <person name="Marcet-Houben M."/>
            <person name="Nosek J."/>
            <person name="Gabaldon T."/>
        </authorList>
    </citation>
    <scope>NUCLEOTIDE SEQUENCE</scope>
    <source>
        <strain evidence="7">NCAIM Y.01608</strain>
    </source>
</reference>
<feature type="transmembrane region" description="Helical" evidence="6">
    <location>
        <begin position="458"/>
        <end position="479"/>
    </location>
</feature>
<evidence type="ECO:0000256" key="1">
    <source>
        <dbReference type="ARBA" id="ARBA00004141"/>
    </source>
</evidence>
<evidence type="ECO:0000256" key="2">
    <source>
        <dbReference type="ARBA" id="ARBA00022692"/>
    </source>
</evidence>
<evidence type="ECO:0000256" key="5">
    <source>
        <dbReference type="SAM" id="MobiDB-lite"/>
    </source>
</evidence>
<evidence type="ECO:0000256" key="6">
    <source>
        <dbReference type="SAM" id="Phobius"/>
    </source>
</evidence>
<evidence type="ECO:0000313" key="7">
    <source>
        <dbReference type="EMBL" id="KAH3659834.1"/>
    </source>
</evidence>
<gene>
    <name evidence="7" type="ORF">OGATHE_005879</name>
</gene>
<feature type="transmembrane region" description="Helical" evidence="6">
    <location>
        <begin position="62"/>
        <end position="87"/>
    </location>
</feature>
<dbReference type="Gene3D" id="1.20.1740.10">
    <property type="entry name" value="Amino acid/polyamine transporter I"/>
    <property type="match status" value="1"/>
</dbReference>
<feature type="transmembrane region" description="Helical" evidence="6">
    <location>
        <begin position="261"/>
        <end position="282"/>
    </location>
</feature>
<feature type="transmembrane region" description="Helical" evidence="6">
    <location>
        <begin position="338"/>
        <end position="365"/>
    </location>
</feature>
<feature type="transmembrane region" description="Helical" evidence="6">
    <location>
        <begin position="428"/>
        <end position="446"/>
    </location>
</feature>
<dbReference type="PANTHER" id="PTHR11785">
    <property type="entry name" value="AMINO ACID TRANSPORTER"/>
    <property type="match status" value="1"/>
</dbReference>
<dbReference type="Pfam" id="PF13520">
    <property type="entry name" value="AA_permease_2"/>
    <property type="match status" value="1"/>
</dbReference>
<feature type="transmembrane region" description="Helical" evidence="6">
    <location>
        <begin position="386"/>
        <end position="412"/>
    </location>
</feature>
<proteinExistence type="predicted"/>
<dbReference type="AlphaFoldDB" id="A0A9P8NVJ7"/>
<feature type="transmembrane region" description="Helical" evidence="6">
    <location>
        <begin position="99"/>
        <end position="120"/>
    </location>
</feature>
<protein>
    <recommendedName>
        <fullName evidence="9">Amino acid transporter</fullName>
    </recommendedName>
</protein>
<evidence type="ECO:0000256" key="3">
    <source>
        <dbReference type="ARBA" id="ARBA00022989"/>
    </source>
</evidence>
<comment type="subcellular location">
    <subcellularLocation>
        <location evidence="1">Membrane</location>
        <topology evidence="1">Multi-pass membrane protein</topology>
    </subcellularLocation>
</comment>
<evidence type="ECO:0008006" key="9">
    <source>
        <dbReference type="Google" id="ProtNLM"/>
    </source>
</evidence>
<feature type="transmembrane region" description="Helical" evidence="6">
    <location>
        <begin position="294"/>
        <end position="318"/>
    </location>
</feature>
<feature type="transmembrane region" description="Helical" evidence="6">
    <location>
        <begin position="141"/>
        <end position="164"/>
    </location>
</feature>
<keyword evidence="8" id="KW-1185">Reference proteome</keyword>
<keyword evidence="2 6" id="KW-0812">Transmembrane</keyword>
<name>A0A9P8NVJ7_9ASCO</name>
<dbReference type="OrthoDB" id="5982228at2759"/>
<dbReference type="EMBL" id="JAEUBD010001504">
    <property type="protein sequence ID" value="KAH3659834.1"/>
    <property type="molecule type" value="Genomic_DNA"/>
</dbReference>
<keyword evidence="3 6" id="KW-1133">Transmembrane helix</keyword>
<dbReference type="GO" id="GO:0015179">
    <property type="term" value="F:L-amino acid transmembrane transporter activity"/>
    <property type="evidence" value="ECO:0007669"/>
    <property type="project" value="TreeGrafter"/>
</dbReference>
<reference evidence="7" key="2">
    <citation type="submission" date="2021-01" db="EMBL/GenBank/DDBJ databases">
        <authorList>
            <person name="Schikora-Tamarit M.A."/>
        </authorList>
    </citation>
    <scope>NUCLEOTIDE SEQUENCE</scope>
    <source>
        <strain evidence="7">NCAIM Y.01608</strain>
    </source>
</reference>
<feature type="region of interest" description="Disordered" evidence="5">
    <location>
        <begin position="1"/>
        <end position="26"/>
    </location>
</feature>
<evidence type="ECO:0000256" key="4">
    <source>
        <dbReference type="ARBA" id="ARBA00023136"/>
    </source>
</evidence>
<evidence type="ECO:0000313" key="8">
    <source>
        <dbReference type="Proteomes" id="UP000788993"/>
    </source>
</evidence>
<comment type="caution">
    <text evidence="7">The sequence shown here is derived from an EMBL/GenBank/DDBJ whole genome shotgun (WGS) entry which is preliminary data.</text>
</comment>
<dbReference type="InterPro" id="IPR050598">
    <property type="entry name" value="AminoAcid_Transporter"/>
</dbReference>
<keyword evidence="4 6" id="KW-0472">Membrane</keyword>
<feature type="transmembrane region" description="Helical" evidence="6">
    <location>
        <begin position="218"/>
        <end position="241"/>
    </location>
</feature>
<organism evidence="7 8">
    <name type="scientific">Ogataea polymorpha</name>
    <dbReference type="NCBI Taxonomy" id="460523"/>
    <lineage>
        <taxon>Eukaryota</taxon>
        <taxon>Fungi</taxon>
        <taxon>Dikarya</taxon>
        <taxon>Ascomycota</taxon>
        <taxon>Saccharomycotina</taxon>
        <taxon>Pichiomycetes</taxon>
        <taxon>Pichiales</taxon>
        <taxon>Pichiaceae</taxon>
        <taxon>Ogataea</taxon>
    </lineage>
</organism>
<feature type="transmembrane region" description="Helical" evidence="6">
    <location>
        <begin position="184"/>
        <end position="206"/>
    </location>
</feature>
<dbReference type="Proteomes" id="UP000788993">
    <property type="component" value="Unassembled WGS sequence"/>
</dbReference>
<dbReference type="InterPro" id="IPR002293">
    <property type="entry name" value="AA/rel_permease1"/>
</dbReference>
<feature type="transmembrane region" description="Helical" evidence="6">
    <location>
        <begin position="491"/>
        <end position="513"/>
    </location>
</feature>
<accession>A0A9P8NVJ7</accession>
<dbReference type="GO" id="GO:0016020">
    <property type="term" value="C:membrane"/>
    <property type="evidence" value="ECO:0007669"/>
    <property type="project" value="UniProtKB-SubCell"/>
</dbReference>
<dbReference type="PIRSF" id="PIRSF006060">
    <property type="entry name" value="AA_transporter"/>
    <property type="match status" value="1"/>
</dbReference>
<sequence length="543" mass="60886">MDSENDQLLGPLDKTQTRNADSIDEENPLTHQLAPELIFQQHMLDEMNYLQEMEETPHGRHLGVYSMTMMILQRIIGSGIFAVPALIYRDVGGSPALFFLVWVIAGYVSFAGLYCFLELGRVIPRSGGMKVFLEYIYYKPRMFMSVLYNTYSVAFGFTITNAIIFGEYTLYALGWDKVDGMAPKYVGCAYVVLVSVVIGFSTNLGVRMSNFTGALKLVLLAIMSLTGFYVLLLPSSITGVSNNLHWDGFFAVKRSFSSSSFISALLKAIFSFGGWHTAHIVTNEIKDPVRTLSIAGPLALLIVNLSYLLVNLSYLVVIPDAELNGSGEMVGSLLYEKLFGYTFGRQCLTMTVAISSAGNILTVMFHISRMNQEIFREGFLPFSRFFASNWPFGAPLRALLFPLVISCFFLLIPTPDNVYDYIVNLESYPLQLFVGLTVAGIFVLKYRVPGYHTSNRLLVVHASPIIALSLFLFVAPLNPFRQADFKGFPNYAYTSLSILLLCILYWAYIFVWAPKWGGYTLHPVQDTLSDGLVVKQWEKKQQE</sequence>